<dbReference type="PANTHER" id="PTHR37305">
    <property type="entry name" value="INTEGRAL MEMBRANE PROTEIN-RELATED"/>
    <property type="match status" value="1"/>
</dbReference>
<keyword evidence="2" id="KW-0472">Membrane</keyword>
<evidence type="ECO:0000313" key="3">
    <source>
        <dbReference type="EMBL" id="MBC5630596.1"/>
    </source>
</evidence>
<protein>
    <submittedName>
        <fullName evidence="3">ABC transporter permease subunit</fullName>
    </submittedName>
</protein>
<gene>
    <name evidence="3" type="ORF">H8S20_17195</name>
</gene>
<name>A0ABR7DGR8_9CLOT</name>
<feature type="coiled-coil region" evidence="1">
    <location>
        <begin position="81"/>
        <end position="132"/>
    </location>
</feature>
<dbReference type="Pfam" id="PF12679">
    <property type="entry name" value="ABC2_membrane_2"/>
    <property type="match status" value="1"/>
</dbReference>
<dbReference type="Proteomes" id="UP000596929">
    <property type="component" value="Unassembled WGS sequence"/>
</dbReference>
<sequence length="407" mass="45988">MLFTLIKNEFIKLLKKGKTWIVFALFALFIGITIFGQYSQDKNMRMWQSPEKQLEMAKENLDYYNNELELNKNSDANPDYIASLEESIEYSKEQIKSYEDIIKNGVNEDEWKKQLDEEIKYAKEDIARYEKYDDEWSKQYIVQAQERLEEFTYLKENNIQPLYGWEYDAYNYMSSLMQFLGMAILVAGIAVFMSDIVSGECTPATLKFLLIQPVTRGKVLLSKFIAVTITVLSMILGGELLGFLFVNLTSNSNSSSYPVSIGTLYEKIINPDGSAMLSKVIGSGHMGTNLELFIKSMLFQGLFIITACAVIFMISTLIKSSMITMAISVVVTVFLTIGSYNLSALRKIAHLVFLNFGDSISVFTGSSAMMMQNPNITVTNGIIVMIITSIVAYAIAHINFSKKDILI</sequence>
<organism evidence="3 4">
    <name type="scientific">Clostridium hominis</name>
    <dbReference type="NCBI Taxonomy" id="2763036"/>
    <lineage>
        <taxon>Bacteria</taxon>
        <taxon>Bacillati</taxon>
        <taxon>Bacillota</taxon>
        <taxon>Clostridia</taxon>
        <taxon>Eubacteriales</taxon>
        <taxon>Clostridiaceae</taxon>
        <taxon>Clostridium</taxon>
    </lineage>
</organism>
<feature type="transmembrane region" description="Helical" evidence="2">
    <location>
        <begin position="376"/>
        <end position="396"/>
    </location>
</feature>
<keyword evidence="2" id="KW-0812">Transmembrane</keyword>
<keyword evidence="1" id="KW-0175">Coiled coil</keyword>
<dbReference type="EMBL" id="JACOOO010000041">
    <property type="protein sequence ID" value="MBC5630596.1"/>
    <property type="molecule type" value="Genomic_DNA"/>
</dbReference>
<feature type="transmembrane region" description="Helical" evidence="2">
    <location>
        <begin position="320"/>
        <end position="340"/>
    </location>
</feature>
<feature type="transmembrane region" description="Helical" evidence="2">
    <location>
        <begin position="219"/>
        <end position="246"/>
    </location>
</feature>
<feature type="transmembrane region" description="Helical" evidence="2">
    <location>
        <begin position="20"/>
        <end position="38"/>
    </location>
</feature>
<evidence type="ECO:0000256" key="1">
    <source>
        <dbReference type="SAM" id="Coils"/>
    </source>
</evidence>
<keyword evidence="2" id="KW-1133">Transmembrane helix</keyword>
<reference evidence="3 4" key="1">
    <citation type="submission" date="2020-08" db="EMBL/GenBank/DDBJ databases">
        <title>Genome public.</title>
        <authorList>
            <person name="Liu C."/>
            <person name="Sun Q."/>
        </authorList>
    </citation>
    <scope>NUCLEOTIDE SEQUENCE [LARGE SCALE GENOMIC DNA]</scope>
    <source>
        <strain evidence="3 4">NSJ-6</strain>
    </source>
</reference>
<dbReference type="PANTHER" id="PTHR37305:SF1">
    <property type="entry name" value="MEMBRANE PROTEIN"/>
    <property type="match status" value="1"/>
</dbReference>
<accession>A0ABR7DGR8</accession>
<evidence type="ECO:0000256" key="2">
    <source>
        <dbReference type="SAM" id="Phobius"/>
    </source>
</evidence>
<feature type="transmembrane region" description="Helical" evidence="2">
    <location>
        <begin position="292"/>
        <end position="314"/>
    </location>
</feature>
<feature type="transmembrane region" description="Helical" evidence="2">
    <location>
        <begin position="179"/>
        <end position="199"/>
    </location>
</feature>
<comment type="caution">
    <text evidence="3">The sequence shown here is derived from an EMBL/GenBank/DDBJ whole genome shotgun (WGS) entry which is preliminary data.</text>
</comment>
<proteinExistence type="predicted"/>
<dbReference type="RefSeq" id="WP_032119330.1">
    <property type="nucleotide sequence ID" value="NZ_JACOOO010000041.1"/>
</dbReference>
<keyword evidence="4" id="KW-1185">Reference proteome</keyword>
<evidence type="ECO:0000313" key="4">
    <source>
        <dbReference type="Proteomes" id="UP000596929"/>
    </source>
</evidence>